<feature type="compositionally biased region" description="Acidic residues" evidence="1">
    <location>
        <begin position="543"/>
        <end position="567"/>
    </location>
</feature>
<evidence type="ECO:0000313" key="2">
    <source>
        <dbReference type="EMBL" id="KZP00895.1"/>
    </source>
</evidence>
<dbReference type="GO" id="GO:0005634">
    <property type="term" value="C:nucleus"/>
    <property type="evidence" value="ECO:0007669"/>
    <property type="project" value="TreeGrafter"/>
</dbReference>
<accession>A0A167RGY0</accession>
<feature type="region of interest" description="Disordered" evidence="1">
    <location>
        <begin position="616"/>
        <end position="688"/>
    </location>
</feature>
<dbReference type="PANTHER" id="PTHR13060:SF0">
    <property type="entry name" value="PROTEIN ECDYSONELESS HOMOLOG"/>
    <property type="match status" value="1"/>
</dbReference>
<feature type="compositionally biased region" description="Acidic residues" evidence="1">
    <location>
        <begin position="881"/>
        <end position="896"/>
    </location>
</feature>
<dbReference type="InterPro" id="IPR010770">
    <property type="entry name" value="Ecd"/>
</dbReference>
<feature type="compositionally biased region" description="Acidic residues" evidence="1">
    <location>
        <begin position="853"/>
        <end position="863"/>
    </location>
</feature>
<evidence type="ECO:0000256" key="1">
    <source>
        <dbReference type="SAM" id="MobiDB-lite"/>
    </source>
</evidence>
<feature type="compositionally biased region" description="Basic and acidic residues" evidence="1">
    <location>
        <begin position="802"/>
        <end position="845"/>
    </location>
</feature>
<protein>
    <recommendedName>
        <fullName evidence="4">SGT1-domain-containing protein</fullName>
    </recommendedName>
</protein>
<reference evidence="2 3" key="1">
    <citation type="journal article" date="2016" name="Mol. Biol. Evol.">
        <title>Comparative Genomics of Early-Diverging Mushroom-Forming Fungi Provides Insights into the Origins of Lignocellulose Decay Capabilities.</title>
        <authorList>
            <person name="Nagy L.G."/>
            <person name="Riley R."/>
            <person name="Tritt A."/>
            <person name="Adam C."/>
            <person name="Daum C."/>
            <person name="Floudas D."/>
            <person name="Sun H."/>
            <person name="Yadav J.S."/>
            <person name="Pangilinan J."/>
            <person name="Larsson K.H."/>
            <person name="Matsuura K."/>
            <person name="Barry K."/>
            <person name="Labutti K."/>
            <person name="Kuo R."/>
            <person name="Ohm R.A."/>
            <person name="Bhattacharya S.S."/>
            <person name="Shirouzu T."/>
            <person name="Yoshinaga Y."/>
            <person name="Martin F.M."/>
            <person name="Grigoriev I.V."/>
            <person name="Hibbett D.S."/>
        </authorList>
    </citation>
    <scope>NUCLEOTIDE SEQUENCE [LARGE SCALE GENOMIC DNA]</scope>
    <source>
        <strain evidence="2 3">TUFC12733</strain>
    </source>
</reference>
<feature type="compositionally biased region" description="Basic and acidic residues" evidence="1">
    <location>
        <begin position="779"/>
        <end position="789"/>
    </location>
</feature>
<name>A0A167RGY0_CALVF</name>
<dbReference type="STRING" id="1330018.A0A167RGY0"/>
<dbReference type="PANTHER" id="PTHR13060">
    <property type="entry name" value="SGT1 PROTEIN HSGT1 SUPPRESSOR OF GCR2"/>
    <property type="match status" value="1"/>
</dbReference>
<dbReference type="AlphaFoldDB" id="A0A167RGY0"/>
<gene>
    <name evidence="2" type="ORF">CALVIDRAFT_533227</name>
</gene>
<feature type="compositionally biased region" description="Acidic residues" evidence="1">
    <location>
        <begin position="491"/>
        <end position="507"/>
    </location>
</feature>
<sequence length="940" mass="103287">MSTDIFNRPPSINDDTLSYALHFPAAQSTPAELLALAALILEHVRKLLPQDFLWHRDAFELRLASHHSNGNAKGKGKAKEEEVKEGELWLEGTMRVGDSVDDEWAAVWLLWEVSALWDCVISVRDSDGQFLLIEAAETLPAWVTPSNAENRVWISHSQLHLIPLSHTSPAASRPQPLHSASSDEDFTDADTWLSTPDALRLVRDSSISTVAPPPVQSALHARLSRYPHALLAHTHHTLTLLPLPLARALRLRPQLAQRASEAFYTRDALQLRSAHKMSRFPPSPAVLTRVSMTRVAYAQLRGQRWTPPRVFGPAPQGERERRWWEVGAMLAAGSEMLYQETHRPPVAVDGRGAGEARLEALQRDPGWGEYLKRLGRAGWFGEEREGSRQWKEREGRAAEAYVTARASENATRPSFASLVETALAGPLLEEEALEVSPGAKEDDEAWLNVGPEELEGLLERASGNPTAGKGSAPQDPRGSAPENGGARITELTEDKEADVDMDMDAEEERVASREAERLREMARRVEEFVDGEGDVEGATFPDDILEEDMGDSDDDSDMDDEAEVELTSEEKKAAMDRLVQPLAVGEYGRMPEDWSRPAPMSDAALAEAEARQAAVSAAAKGKEKESIVALEPLDMTSGHRAPLFGRESYEGHSSDSELDEAGQGLSDSEEEGEDAPQVVGELEPMDIEPDMQQEEEDFLAFARRELGISEQGWGEIVRQREGEGRFVPVPRSAGRPEEGKGTLGPEPPKSKEKGKPKPPAMAEKATEKAVRWMDAAPKPADRTPRERKQGGPRPDGNPNLDSFERVMEAMEEELARAKAEKTGKGKEKARETAKEQPKAEPDVKGKGKAPAPAEDEDEEDEDEMLRAMDAELRSALKQGDGEGEDGAGAGSDEEEAPMDYNLIKNFLESFKSQAGLAGPVSGMVGRLDKGWVWPRDEGES</sequence>
<feature type="region of interest" description="Disordered" evidence="1">
    <location>
        <begin position="528"/>
        <end position="577"/>
    </location>
</feature>
<keyword evidence="3" id="KW-1185">Reference proteome</keyword>
<proteinExistence type="predicted"/>
<dbReference type="Pfam" id="PF07093">
    <property type="entry name" value="SGT1"/>
    <property type="match status" value="1"/>
</dbReference>
<organism evidence="2 3">
    <name type="scientific">Calocera viscosa (strain TUFC12733)</name>
    <dbReference type="NCBI Taxonomy" id="1330018"/>
    <lineage>
        <taxon>Eukaryota</taxon>
        <taxon>Fungi</taxon>
        <taxon>Dikarya</taxon>
        <taxon>Basidiomycota</taxon>
        <taxon>Agaricomycotina</taxon>
        <taxon>Dacrymycetes</taxon>
        <taxon>Dacrymycetales</taxon>
        <taxon>Dacrymycetaceae</taxon>
        <taxon>Calocera</taxon>
    </lineage>
</organism>
<dbReference type="Proteomes" id="UP000076738">
    <property type="component" value="Unassembled WGS sequence"/>
</dbReference>
<feature type="region of interest" description="Disordered" evidence="1">
    <location>
        <begin position="461"/>
        <end position="515"/>
    </location>
</feature>
<feature type="region of interest" description="Disordered" evidence="1">
    <location>
        <begin position="710"/>
        <end position="896"/>
    </location>
</feature>
<dbReference type="EMBL" id="KV417268">
    <property type="protein sequence ID" value="KZP00895.1"/>
    <property type="molecule type" value="Genomic_DNA"/>
</dbReference>
<dbReference type="OrthoDB" id="27237at2759"/>
<evidence type="ECO:0000313" key="3">
    <source>
        <dbReference type="Proteomes" id="UP000076738"/>
    </source>
</evidence>
<feature type="compositionally biased region" description="Basic and acidic residues" evidence="1">
    <location>
        <begin position="864"/>
        <end position="874"/>
    </location>
</feature>
<evidence type="ECO:0008006" key="4">
    <source>
        <dbReference type="Google" id="ProtNLM"/>
    </source>
</evidence>